<evidence type="ECO:0000313" key="2">
    <source>
        <dbReference type="Proteomes" id="UP000534186"/>
    </source>
</evidence>
<protein>
    <submittedName>
        <fullName evidence="1">Uncharacterized protein</fullName>
    </submittedName>
</protein>
<reference evidence="1 2" key="1">
    <citation type="submission" date="2020-07" db="EMBL/GenBank/DDBJ databases">
        <title>Genomic Encyclopedia of Type Strains, Phase IV (KMG-V): Genome sequencing to study the core and pangenomes of soil and plant-associated prokaryotes.</title>
        <authorList>
            <person name="Whitman W."/>
        </authorList>
    </citation>
    <scope>NUCLEOTIDE SEQUENCE [LARGE SCALE GENOMIC DNA]</scope>
    <source>
        <strain evidence="1 2">M8UP30</strain>
    </source>
</reference>
<evidence type="ECO:0000313" key="1">
    <source>
        <dbReference type="EMBL" id="NYF53501.1"/>
    </source>
</evidence>
<name>A0A7Y9T4I3_9BACT</name>
<proteinExistence type="predicted"/>
<comment type="caution">
    <text evidence="1">The sequence shown here is derived from an EMBL/GenBank/DDBJ whole genome shotgun (WGS) entry which is preliminary data.</text>
</comment>
<dbReference type="EMBL" id="JACCCV010000002">
    <property type="protein sequence ID" value="NYF53501.1"/>
    <property type="molecule type" value="Genomic_DNA"/>
</dbReference>
<sequence length="59" mass="6632">MLIVDLWPSDQAVQVIFLPVNVCLTFDQQHNRRAPTGPPRVKWINGLIVPTTLPVKVAK</sequence>
<dbReference type="Proteomes" id="UP000534186">
    <property type="component" value="Unassembled WGS sequence"/>
</dbReference>
<dbReference type="AlphaFoldDB" id="A0A7Y9T4I3"/>
<accession>A0A7Y9T4I3</accession>
<organism evidence="1 2">
    <name type="scientific">Tunturiibacter lichenicola</name>
    <dbReference type="NCBI Taxonomy" id="2051959"/>
    <lineage>
        <taxon>Bacteria</taxon>
        <taxon>Pseudomonadati</taxon>
        <taxon>Acidobacteriota</taxon>
        <taxon>Terriglobia</taxon>
        <taxon>Terriglobales</taxon>
        <taxon>Acidobacteriaceae</taxon>
        <taxon>Tunturiibacter</taxon>
    </lineage>
</organism>
<gene>
    <name evidence="1" type="ORF">HDF12_003900</name>
</gene>